<evidence type="ECO:0008006" key="3">
    <source>
        <dbReference type="Google" id="ProtNLM"/>
    </source>
</evidence>
<proteinExistence type="predicted"/>
<gene>
    <name evidence="1" type="ORF">E5987_01405</name>
</gene>
<dbReference type="AlphaFoldDB" id="A0A6L6YGE2"/>
<evidence type="ECO:0000313" key="2">
    <source>
        <dbReference type="Proteomes" id="UP000472580"/>
    </source>
</evidence>
<sequence>MLLNRSLIFAAIAAVLVSGCRTIPEIPSQMTCDDLDYLAEQAMKSNRLPFFTTQVKYPGDWRPYAPNRWIQEGSRKQVRELRKDYLQMEILEVGDNINDQTPYRVRVLVNTCRDASKKPQGELLLINYLKDAPGKFSQKVPFSFTGQEPQDYLGRLVCGYQKLPDVDREQEMAQRWLQCRQPKN</sequence>
<evidence type="ECO:0000313" key="1">
    <source>
        <dbReference type="EMBL" id="MVX55863.1"/>
    </source>
</evidence>
<dbReference type="OrthoDB" id="9157052at2"/>
<organism evidence="1 2">
    <name type="scientific">Parasutterella muris</name>
    <dbReference type="NCBI Taxonomy" id="2565572"/>
    <lineage>
        <taxon>Bacteria</taxon>
        <taxon>Pseudomonadati</taxon>
        <taxon>Pseudomonadota</taxon>
        <taxon>Betaproteobacteria</taxon>
        <taxon>Burkholderiales</taxon>
        <taxon>Sutterellaceae</taxon>
        <taxon>Parasutterella</taxon>
    </lineage>
</organism>
<dbReference type="Proteomes" id="UP000472580">
    <property type="component" value="Unassembled WGS sequence"/>
</dbReference>
<accession>A0A6L6YGE2</accession>
<protein>
    <recommendedName>
        <fullName evidence="3">Lipoprotein</fullName>
    </recommendedName>
</protein>
<reference evidence="1 2" key="1">
    <citation type="submission" date="2019-12" db="EMBL/GenBank/DDBJ databases">
        <title>Microbes associate with the intestines of laboratory mice.</title>
        <authorList>
            <person name="Navarre W."/>
            <person name="Wong E."/>
        </authorList>
    </citation>
    <scope>NUCLEOTIDE SEQUENCE [LARGE SCALE GENOMIC DNA]</scope>
    <source>
        <strain evidence="1 2">NM82_D38</strain>
    </source>
</reference>
<name>A0A6L6YGE2_9BURK</name>
<comment type="caution">
    <text evidence="1">The sequence shown here is derived from an EMBL/GenBank/DDBJ whole genome shotgun (WGS) entry which is preliminary data.</text>
</comment>
<dbReference type="PROSITE" id="PS51257">
    <property type="entry name" value="PROKAR_LIPOPROTEIN"/>
    <property type="match status" value="1"/>
</dbReference>
<keyword evidence="2" id="KW-1185">Reference proteome</keyword>
<dbReference type="EMBL" id="WSRP01000003">
    <property type="protein sequence ID" value="MVX55863.1"/>
    <property type="molecule type" value="Genomic_DNA"/>
</dbReference>